<evidence type="ECO:0000256" key="8">
    <source>
        <dbReference type="ARBA" id="ARBA00023136"/>
    </source>
</evidence>
<proteinExistence type="predicted"/>
<feature type="compositionally biased region" description="Polar residues" evidence="10">
    <location>
        <begin position="429"/>
        <end position="442"/>
    </location>
</feature>
<evidence type="ECO:0000256" key="5">
    <source>
        <dbReference type="ARBA" id="ARBA00022989"/>
    </source>
</evidence>
<feature type="transmembrane region" description="Helical" evidence="11">
    <location>
        <begin position="382"/>
        <end position="407"/>
    </location>
</feature>
<feature type="transmembrane region" description="Helical" evidence="11">
    <location>
        <begin position="16"/>
        <end position="32"/>
    </location>
</feature>
<feature type="transmembrane region" description="Helical" evidence="11">
    <location>
        <begin position="354"/>
        <end position="370"/>
    </location>
</feature>
<feature type="transmembrane region" description="Helical" evidence="11">
    <location>
        <begin position="194"/>
        <end position="216"/>
    </location>
</feature>
<dbReference type="HOGENOM" id="CLU_024407_1_0_1"/>
<dbReference type="Gene3D" id="1.20.1530.20">
    <property type="match status" value="3"/>
</dbReference>
<evidence type="ECO:0000256" key="4">
    <source>
        <dbReference type="ARBA" id="ARBA00022692"/>
    </source>
</evidence>
<dbReference type="STRING" id="1116229.S3D030"/>
<feature type="compositionally biased region" description="Polar residues" evidence="10">
    <location>
        <begin position="291"/>
        <end position="318"/>
    </location>
</feature>
<keyword evidence="9" id="KW-0739">Sodium transport</keyword>
<evidence type="ECO:0000313" key="14">
    <source>
        <dbReference type="Proteomes" id="UP000016922"/>
    </source>
</evidence>
<feature type="region of interest" description="Disordered" evidence="10">
    <location>
        <begin position="423"/>
        <end position="477"/>
    </location>
</feature>
<evidence type="ECO:0000256" key="10">
    <source>
        <dbReference type="SAM" id="MobiDB-lite"/>
    </source>
</evidence>
<dbReference type="GO" id="GO:1902600">
    <property type="term" value="P:proton transmembrane transport"/>
    <property type="evidence" value="ECO:0007669"/>
    <property type="project" value="InterPro"/>
</dbReference>
<feature type="transmembrane region" description="Helical" evidence="11">
    <location>
        <begin position="128"/>
        <end position="149"/>
    </location>
</feature>
<dbReference type="EMBL" id="KE145363">
    <property type="protein sequence ID" value="EPE31205.1"/>
    <property type="molecule type" value="Genomic_DNA"/>
</dbReference>
<keyword evidence="6" id="KW-0915">Sodium</keyword>
<keyword evidence="5 11" id="KW-1133">Transmembrane helix</keyword>
<keyword evidence="2" id="KW-0813">Transport</keyword>
<name>S3D030_GLAL2</name>
<accession>S3D030</accession>
<protein>
    <recommendedName>
        <fullName evidence="12">Cation/H+ exchanger transmembrane domain-containing protein</fullName>
    </recommendedName>
</protein>
<dbReference type="InterPro" id="IPR006153">
    <property type="entry name" value="Cation/H_exchanger_TM"/>
</dbReference>
<feature type="region of interest" description="Disordered" evidence="10">
    <location>
        <begin position="291"/>
        <end position="340"/>
    </location>
</feature>
<dbReference type="Pfam" id="PF00999">
    <property type="entry name" value="Na_H_Exchanger"/>
    <property type="match status" value="1"/>
</dbReference>
<dbReference type="eggNOG" id="ENOG502QU6S">
    <property type="taxonomic scope" value="Eukaryota"/>
</dbReference>
<evidence type="ECO:0000256" key="3">
    <source>
        <dbReference type="ARBA" id="ARBA00022449"/>
    </source>
</evidence>
<keyword evidence="4 11" id="KW-0812">Transmembrane</keyword>
<keyword evidence="7" id="KW-0406">Ion transport</keyword>
<sequence length="576" mass="60869">MSSEPSSYLPYDEPDIVTILIQSSFLLALNIINHIFDNLIFCGLIGQIFIGVAWGTPGGKLLNSETEHVIVQLGYLGLILLVYEGGLQTEFSALKANALLSCAVAITGIVVPIGLSFSLLSLASATPLQAFAAGAALCSTSLGTTFTILSTSGLATTRLGVVLTSAAMMDDVVGLVMVQVISNLGGDDFSAVTVVRPIAVSIGLGVLVLLICRFVAKPVTLWCQSVLENKKDGMVRSCVSSVYAALIIHTAILLGLVTGATYAGTSNLFAAYLAGAAISWWDGEFTKPTPAASNTPNIQTTSSTHTQENISSTTIPANTTPSTPSLPPPTTTTPSQTSGTATFTRFYEPALHRILKPLFFASIGFAIPITKLFSGPIMWRGIIYTILMLISKLATGFWLLKFSVPIFSKLALKFRRKTLKNSKLKKSQKPITSNTGVQLQHIPSQPSQPTTASSSSPTPANTSLPRQPPKANTTPTKVPLSLYPAAMLGTAMTARGEIGFLIASLAETTGVFSSQTTTPVESSEIYLITTWAIVLCTIIGPLATGTLVKRVRRLEKELVAKGKSGREGPLGVWGLS</sequence>
<reference evidence="13 14" key="1">
    <citation type="journal article" date="2013" name="BMC Genomics">
        <title>Genomics-driven discovery of the pneumocandin biosynthetic gene cluster in the fungus Glarea lozoyensis.</title>
        <authorList>
            <person name="Chen L."/>
            <person name="Yue Q."/>
            <person name="Zhang X."/>
            <person name="Xiang M."/>
            <person name="Wang C."/>
            <person name="Li S."/>
            <person name="Che Y."/>
            <person name="Ortiz-Lopez F.J."/>
            <person name="Bills G.F."/>
            <person name="Liu X."/>
            <person name="An Z."/>
        </authorList>
    </citation>
    <scope>NUCLEOTIDE SEQUENCE [LARGE SCALE GENOMIC DNA]</scope>
    <source>
        <strain evidence="14">ATCC 20868 / MF5171</strain>
    </source>
</reference>
<evidence type="ECO:0000256" key="7">
    <source>
        <dbReference type="ARBA" id="ARBA00023065"/>
    </source>
</evidence>
<dbReference type="GO" id="GO:0015297">
    <property type="term" value="F:antiporter activity"/>
    <property type="evidence" value="ECO:0007669"/>
    <property type="project" value="UniProtKB-KW"/>
</dbReference>
<dbReference type="KEGG" id="glz:GLAREA_04172"/>
<organism evidence="13 14">
    <name type="scientific">Glarea lozoyensis (strain ATCC 20868 / MF5171)</name>
    <dbReference type="NCBI Taxonomy" id="1116229"/>
    <lineage>
        <taxon>Eukaryota</taxon>
        <taxon>Fungi</taxon>
        <taxon>Dikarya</taxon>
        <taxon>Ascomycota</taxon>
        <taxon>Pezizomycotina</taxon>
        <taxon>Leotiomycetes</taxon>
        <taxon>Helotiales</taxon>
        <taxon>Helotiaceae</taxon>
        <taxon>Glarea</taxon>
    </lineage>
</organism>
<dbReference type="GeneID" id="19463227"/>
<dbReference type="Proteomes" id="UP000016922">
    <property type="component" value="Unassembled WGS sequence"/>
</dbReference>
<dbReference type="OMA" id="TWAITLC"/>
<dbReference type="PANTHER" id="PTHR43562">
    <property type="entry name" value="NAPA-TYPE SODIUM/HYDROGEN ANTIPORTER"/>
    <property type="match status" value="1"/>
</dbReference>
<evidence type="ECO:0000256" key="1">
    <source>
        <dbReference type="ARBA" id="ARBA00004141"/>
    </source>
</evidence>
<feature type="transmembrane region" description="Helical" evidence="11">
    <location>
        <begin position="98"/>
        <end position="122"/>
    </location>
</feature>
<gene>
    <name evidence="13" type="ORF">GLAREA_04172</name>
</gene>
<dbReference type="PANTHER" id="PTHR43562:SF3">
    <property type="entry name" value="SODIUM ION_PROTON EXCHANGER (EUROFUNG)"/>
    <property type="match status" value="1"/>
</dbReference>
<feature type="compositionally biased region" description="Low complexity" evidence="10">
    <location>
        <begin position="443"/>
        <end position="463"/>
    </location>
</feature>
<evidence type="ECO:0000256" key="6">
    <source>
        <dbReference type="ARBA" id="ARBA00023053"/>
    </source>
</evidence>
<evidence type="ECO:0000256" key="2">
    <source>
        <dbReference type="ARBA" id="ARBA00022448"/>
    </source>
</evidence>
<feature type="transmembrane region" description="Helical" evidence="11">
    <location>
        <begin position="39"/>
        <end position="57"/>
    </location>
</feature>
<feature type="transmembrane region" description="Helical" evidence="11">
    <location>
        <begin position="525"/>
        <end position="548"/>
    </location>
</feature>
<comment type="subcellular location">
    <subcellularLocation>
        <location evidence="1">Membrane</location>
        <topology evidence="1">Multi-pass membrane protein</topology>
    </subcellularLocation>
</comment>
<dbReference type="RefSeq" id="XP_008082616.1">
    <property type="nucleotide sequence ID" value="XM_008084425.1"/>
</dbReference>
<evidence type="ECO:0000259" key="12">
    <source>
        <dbReference type="Pfam" id="PF00999"/>
    </source>
</evidence>
<feature type="transmembrane region" description="Helical" evidence="11">
    <location>
        <begin position="237"/>
        <end position="256"/>
    </location>
</feature>
<evidence type="ECO:0000256" key="11">
    <source>
        <dbReference type="SAM" id="Phobius"/>
    </source>
</evidence>
<keyword evidence="8 11" id="KW-0472">Membrane</keyword>
<feature type="domain" description="Cation/H+ exchanger transmembrane" evidence="12">
    <location>
        <begin position="34"/>
        <end position="283"/>
    </location>
</feature>
<dbReference type="AlphaFoldDB" id="S3D030"/>
<evidence type="ECO:0000313" key="13">
    <source>
        <dbReference type="EMBL" id="EPE31205.1"/>
    </source>
</evidence>
<feature type="transmembrane region" description="Helical" evidence="11">
    <location>
        <begin position="69"/>
        <end position="86"/>
    </location>
</feature>
<feature type="transmembrane region" description="Helical" evidence="11">
    <location>
        <begin position="161"/>
        <end position="182"/>
    </location>
</feature>
<dbReference type="GO" id="GO:0016020">
    <property type="term" value="C:membrane"/>
    <property type="evidence" value="ECO:0007669"/>
    <property type="project" value="UniProtKB-SubCell"/>
</dbReference>
<keyword evidence="3" id="KW-0050">Antiport</keyword>
<dbReference type="OrthoDB" id="1288932at2759"/>
<dbReference type="GO" id="GO:0006814">
    <property type="term" value="P:sodium ion transport"/>
    <property type="evidence" value="ECO:0007669"/>
    <property type="project" value="UniProtKB-KW"/>
</dbReference>
<keyword evidence="14" id="KW-1185">Reference proteome</keyword>
<evidence type="ECO:0000256" key="9">
    <source>
        <dbReference type="ARBA" id="ARBA00023201"/>
    </source>
</evidence>
<dbReference type="InterPro" id="IPR038770">
    <property type="entry name" value="Na+/solute_symporter_sf"/>
</dbReference>